<dbReference type="Pfam" id="PF17181">
    <property type="entry name" value="EPF"/>
    <property type="match status" value="1"/>
</dbReference>
<reference evidence="8" key="3">
    <citation type="submission" date="2022-01" db="UniProtKB">
        <authorList>
            <consortium name="EnsemblPlants"/>
        </authorList>
    </citation>
    <scope>IDENTIFICATION</scope>
    <source>
        <strain evidence="8">subsp. vulgare</strain>
    </source>
</reference>
<name>A0A8I6XFL4_HORVV</name>
<keyword evidence="9" id="KW-1185">Reference proteome</keyword>
<reference evidence="9" key="1">
    <citation type="journal article" date="2012" name="Nature">
        <title>A physical, genetic and functional sequence assembly of the barley genome.</title>
        <authorList>
            <consortium name="The International Barley Genome Sequencing Consortium"/>
            <person name="Mayer K.F."/>
            <person name="Waugh R."/>
            <person name="Brown J.W."/>
            <person name="Schulman A."/>
            <person name="Langridge P."/>
            <person name="Platzer M."/>
            <person name="Fincher G.B."/>
            <person name="Muehlbauer G.J."/>
            <person name="Sato K."/>
            <person name="Close T.J."/>
            <person name="Wise R.P."/>
            <person name="Stein N."/>
        </authorList>
    </citation>
    <scope>NUCLEOTIDE SEQUENCE [LARGE SCALE GENOMIC DNA]</scope>
    <source>
        <strain evidence="9">cv. Morex</strain>
    </source>
</reference>
<keyword evidence="3 6" id="KW-0964">Secreted</keyword>
<dbReference type="KEGG" id="hvg:123451081"/>
<feature type="signal peptide" evidence="6">
    <location>
        <begin position="1"/>
        <end position="22"/>
    </location>
</feature>
<dbReference type="SMR" id="A0A8I6XFL4"/>
<dbReference type="OMA" id="YRLKDPH"/>
<dbReference type="GO" id="GO:0010052">
    <property type="term" value="P:guard cell differentiation"/>
    <property type="evidence" value="ECO:0000318"/>
    <property type="project" value="GO_Central"/>
</dbReference>
<feature type="region of interest" description="Disordered" evidence="7">
    <location>
        <begin position="22"/>
        <end position="64"/>
    </location>
</feature>
<evidence type="ECO:0000256" key="7">
    <source>
        <dbReference type="SAM" id="MobiDB-lite"/>
    </source>
</evidence>
<dbReference type="InterPro" id="IPR039455">
    <property type="entry name" value="EPFL"/>
</dbReference>
<evidence type="ECO:0000256" key="4">
    <source>
        <dbReference type="ARBA" id="ARBA00022729"/>
    </source>
</evidence>
<gene>
    <name evidence="8" type="primary">LOC123451081</name>
</gene>
<keyword evidence="6" id="KW-0217">Developmental protein</keyword>
<dbReference type="Gramene" id="HORVU.MOREX.r3.4HG0338960.1">
    <property type="protein sequence ID" value="HORVU.MOREX.r3.4HG0338960.1"/>
    <property type="gene ID" value="HORVU.MOREX.r3.4HG0338960"/>
</dbReference>
<keyword evidence="5" id="KW-1015">Disulfide bond</keyword>
<dbReference type="AlphaFoldDB" id="A0A8I6XFL4"/>
<evidence type="ECO:0000256" key="2">
    <source>
        <dbReference type="ARBA" id="ARBA00008127"/>
    </source>
</evidence>
<keyword evidence="4 6" id="KW-0732">Signal</keyword>
<evidence type="ECO:0000256" key="1">
    <source>
        <dbReference type="ARBA" id="ARBA00004613"/>
    </source>
</evidence>
<dbReference type="PANTHER" id="PTHR33109:SF7">
    <property type="entry name" value="EPIDERMAL PATTERNING FACTOR-LIKE PROTEIN 2"/>
    <property type="match status" value="1"/>
</dbReference>
<feature type="chain" id="PRO_5035337704" description="Epidermal patterning factor-like protein" evidence="6">
    <location>
        <begin position="23"/>
        <end position="130"/>
    </location>
</feature>
<protein>
    <recommendedName>
        <fullName evidence="6">Epidermal patterning factor-like protein</fullName>
    </recommendedName>
</protein>
<dbReference type="GO" id="GO:0005576">
    <property type="term" value="C:extracellular region"/>
    <property type="evidence" value="ECO:0007669"/>
    <property type="project" value="UniProtKB-SubCell"/>
</dbReference>
<comment type="subcellular location">
    <subcellularLocation>
        <location evidence="1 6">Secreted</location>
    </subcellularLocation>
</comment>
<dbReference type="GeneID" id="123451081"/>
<dbReference type="PANTHER" id="PTHR33109">
    <property type="entry name" value="EPIDERMAL PATTERNING FACTOR-LIKE PROTEIN 4"/>
    <property type="match status" value="1"/>
</dbReference>
<evidence type="ECO:0000313" key="9">
    <source>
        <dbReference type="Proteomes" id="UP000011116"/>
    </source>
</evidence>
<proteinExistence type="inferred from homology"/>
<dbReference type="EnsemblPlants" id="HORVU.MOREX.r3.4HG0338960.1">
    <property type="protein sequence ID" value="HORVU.MOREX.r3.4HG0338960.1"/>
    <property type="gene ID" value="HORVU.MOREX.r3.4HG0338960"/>
</dbReference>
<dbReference type="Proteomes" id="UP000011116">
    <property type="component" value="Chromosome 4H"/>
</dbReference>
<dbReference type="Gramene" id="HORVU.MOREX.r2.4HG0282790.1">
    <property type="protein sequence ID" value="HORVU.MOREX.r2.4HG0282790.1"/>
    <property type="gene ID" value="HORVU.MOREX.r2.4HG0282790"/>
</dbReference>
<comment type="similarity">
    <text evidence="2 6">Belongs to the plant cysteine rich small secretory peptide family. Epidermal patterning factor subfamily.</text>
</comment>
<dbReference type="RefSeq" id="XP_044984028.1">
    <property type="nucleotide sequence ID" value="XM_045128093.1"/>
</dbReference>
<comment type="function">
    <text evidence="6">Controls stomatal patterning.</text>
</comment>
<accession>A0A8I6XFL4</accession>
<evidence type="ECO:0000256" key="6">
    <source>
        <dbReference type="RuleBase" id="RU367102"/>
    </source>
</evidence>
<evidence type="ECO:0000256" key="3">
    <source>
        <dbReference type="ARBA" id="ARBA00022525"/>
    </source>
</evidence>
<evidence type="ECO:0000256" key="5">
    <source>
        <dbReference type="ARBA" id="ARBA00023157"/>
    </source>
</evidence>
<organism evidence="8 9">
    <name type="scientific">Hordeum vulgare subsp. vulgare</name>
    <name type="common">Domesticated barley</name>
    <dbReference type="NCBI Taxonomy" id="112509"/>
    <lineage>
        <taxon>Eukaryota</taxon>
        <taxon>Viridiplantae</taxon>
        <taxon>Streptophyta</taxon>
        <taxon>Embryophyta</taxon>
        <taxon>Tracheophyta</taxon>
        <taxon>Spermatophyta</taxon>
        <taxon>Magnoliopsida</taxon>
        <taxon>Liliopsida</taxon>
        <taxon>Poales</taxon>
        <taxon>Poaceae</taxon>
        <taxon>BOP clade</taxon>
        <taxon>Pooideae</taxon>
        <taxon>Triticodae</taxon>
        <taxon>Triticeae</taxon>
        <taxon>Hordeinae</taxon>
        <taxon>Hordeum</taxon>
    </lineage>
</organism>
<reference evidence="8" key="2">
    <citation type="submission" date="2020-10" db="EMBL/GenBank/DDBJ databases">
        <authorList>
            <person name="Scholz U."/>
            <person name="Mascher M."/>
            <person name="Fiebig A."/>
        </authorList>
    </citation>
    <scope>NUCLEOTIDE SEQUENCE [LARGE SCALE GENOMIC DNA]</scope>
    <source>
        <strain evidence="8">cv. Morex</strain>
    </source>
</reference>
<sequence>MEPLLLYSSLLLLLLLSPQSQGLASTQGRGPPHYQLEKPAPEAVGVPEGAEATSAARIGSRPPRCEGRCAMCGRCEAVQVPVAPRDKGGSHYFRLSRAAFGGGDDGEGSTNYKPLNWKCRCADRRPILGP</sequence>
<evidence type="ECO:0000313" key="8">
    <source>
        <dbReference type="EnsemblPlants" id="HORVU.MOREX.r3.4HG0338960.1"/>
    </source>
</evidence>
<dbReference type="OrthoDB" id="614712at2759"/>